<dbReference type="EMBL" id="JAGIYY010000002">
    <property type="protein sequence ID" value="MBP0438530.1"/>
    <property type="molecule type" value="Genomic_DNA"/>
</dbReference>
<proteinExistence type="predicted"/>
<sequence length="84" mass="9388">MAGPIRTLGEAARHNMALRIGCKACKRTADYLASDIVRFQPAGRGLEALRMVCKECGAREITVSAFELPRKRENEVVIWRPTVM</sequence>
<gene>
    <name evidence="1" type="ORF">J5Y06_07705</name>
</gene>
<dbReference type="Proteomes" id="UP000666240">
    <property type="component" value="Unassembled WGS sequence"/>
</dbReference>
<keyword evidence="2" id="KW-1185">Reference proteome</keyword>
<comment type="caution">
    <text evidence="1">The sequence shown here is derived from an EMBL/GenBank/DDBJ whole genome shotgun (WGS) entry which is preliminary data.</text>
</comment>
<accession>A0A8J7QYW5</accession>
<dbReference type="AlphaFoldDB" id="A0A8J7QYW5"/>
<reference evidence="1" key="1">
    <citation type="submission" date="2021-03" db="EMBL/GenBank/DDBJ databases">
        <title>Genome sequencing and assembly of Tianweitania sediminis.</title>
        <authorList>
            <person name="Chhetri G."/>
        </authorList>
    </citation>
    <scope>NUCLEOTIDE SEQUENCE</scope>
    <source>
        <strain evidence="1">Z8</strain>
    </source>
</reference>
<evidence type="ECO:0000313" key="1">
    <source>
        <dbReference type="EMBL" id="MBP0438530.1"/>
    </source>
</evidence>
<organism evidence="1 2">
    <name type="scientific">Tianweitania sediminis</name>
    <dbReference type="NCBI Taxonomy" id="1502156"/>
    <lineage>
        <taxon>Bacteria</taxon>
        <taxon>Pseudomonadati</taxon>
        <taxon>Pseudomonadota</taxon>
        <taxon>Alphaproteobacteria</taxon>
        <taxon>Hyphomicrobiales</taxon>
        <taxon>Phyllobacteriaceae</taxon>
        <taxon>Tianweitania</taxon>
    </lineage>
</organism>
<name>A0A8J7QYW5_9HYPH</name>
<protein>
    <submittedName>
        <fullName evidence="1">Uncharacterized protein</fullName>
    </submittedName>
</protein>
<evidence type="ECO:0000313" key="2">
    <source>
        <dbReference type="Proteomes" id="UP000666240"/>
    </source>
</evidence>